<evidence type="ECO:0000256" key="4">
    <source>
        <dbReference type="ARBA" id="ARBA00023002"/>
    </source>
</evidence>
<dbReference type="Gene3D" id="3.40.462.20">
    <property type="match status" value="1"/>
</dbReference>
<dbReference type="Pfam" id="PF01565">
    <property type="entry name" value="FAD_binding_4"/>
    <property type="match status" value="1"/>
</dbReference>
<gene>
    <name evidence="6" type="ORF">Daus18300_008171</name>
</gene>
<keyword evidence="4" id="KW-0560">Oxidoreductase</keyword>
<accession>A0ABR3WJJ4</accession>
<dbReference type="PROSITE" id="PS51387">
    <property type="entry name" value="FAD_PCMH"/>
    <property type="match status" value="1"/>
</dbReference>
<name>A0ABR3WJJ4_9PEZI</name>
<dbReference type="InterPro" id="IPR006094">
    <property type="entry name" value="Oxid_FAD_bind_N"/>
</dbReference>
<proteinExistence type="inferred from homology"/>
<dbReference type="PANTHER" id="PTHR42973:SF7">
    <property type="entry name" value="FAD-BINDING PCMH-TYPE DOMAIN-CONTAINING PROTEIN"/>
    <property type="match status" value="1"/>
</dbReference>
<evidence type="ECO:0000259" key="5">
    <source>
        <dbReference type="PROSITE" id="PS51387"/>
    </source>
</evidence>
<evidence type="ECO:0000256" key="1">
    <source>
        <dbReference type="ARBA" id="ARBA00005466"/>
    </source>
</evidence>
<evidence type="ECO:0000313" key="6">
    <source>
        <dbReference type="EMBL" id="KAL1863015.1"/>
    </source>
</evidence>
<dbReference type="PANTHER" id="PTHR42973">
    <property type="entry name" value="BINDING OXIDOREDUCTASE, PUTATIVE (AFU_ORTHOLOGUE AFUA_1G17690)-RELATED"/>
    <property type="match status" value="1"/>
</dbReference>
<dbReference type="InterPro" id="IPR036318">
    <property type="entry name" value="FAD-bd_PCMH-like_sf"/>
</dbReference>
<keyword evidence="3" id="KW-0274">FAD</keyword>
<dbReference type="InterPro" id="IPR016169">
    <property type="entry name" value="FAD-bd_PCMH_sub2"/>
</dbReference>
<dbReference type="SUPFAM" id="SSF56176">
    <property type="entry name" value="FAD-binding/transporter-associated domain-like"/>
    <property type="match status" value="1"/>
</dbReference>
<keyword evidence="2" id="KW-0285">Flavoprotein</keyword>
<sequence length="477" mass="51359">MSETNSHTLSNLSELRSKFPTIQLYFKGESLYNDLNLYYNRALEHTPLAIVRPKSENDVSNIVACCSKNGIRLAVRSGGHDFFGRSTLSDGIVLDMRDLDFVNIASDNKTARVGGGVIAGPLQEALEARGFFTPTGQVKTVGYVSWACGGGYGFYVGSYGFGVDQILGARVVLADGSVSDTDDDKEMLWALRGAGAGTFGVVVELRIKIYPSPKLLAGFLGFPISEAAKVFESFKNIESKEGIPDELSGDAIVARPEMLGLSGAEPCFIFYWCWTTVGGDISPAKVYLERMKSLGTVLINTVIETTPASFGGGDSSSATFFRSCTVSGLEPTLGEIFARHLPPQPLAGIVIHSNHGLGVRSGVMDGIGAVFPNRRRHIILGLHGGTSIDPQPIINALSHTAEWVTNLKGSISTSGTLMNHAFPSFAPQDEVDPVAFFGPEAADRLFRLKRRLDGDDLFHKGFSRLSQMGYQISEGNL</sequence>
<organism evidence="6 7">
    <name type="scientific">Diaporthe australafricana</name>
    <dbReference type="NCBI Taxonomy" id="127596"/>
    <lineage>
        <taxon>Eukaryota</taxon>
        <taxon>Fungi</taxon>
        <taxon>Dikarya</taxon>
        <taxon>Ascomycota</taxon>
        <taxon>Pezizomycotina</taxon>
        <taxon>Sordariomycetes</taxon>
        <taxon>Sordariomycetidae</taxon>
        <taxon>Diaporthales</taxon>
        <taxon>Diaporthaceae</taxon>
        <taxon>Diaporthe</taxon>
    </lineage>
</organism>
<comment type="caution">
    <text evidence="6">The sequence shown here is derived from an EMBL/GenBank/DDBJ whole genome shotgun (WGS) entry which is preliminary data.</text>
</comment>
<evidence type="ECO:0000256" key="2">
    <source>
        <dbReference type="ARBA" id="ARBA00022630"/>
    </source>
</evidence>
<dbReference type="Gene3D" id="3.30.43.10">
    <property type="entry name" value="Uridine Diphospho-n-acetylenolpyruvylglucosamine Reductase, domain 2"/>
    <property type="match status" value="1"/>
</dbReference>
<feature type="domain" description="FAD-binding PCMH-type" evidence="5">
    <location>
        <begin position="43"/>
        <end position="212"/>
    </location>
</feature>
<evidence type="ECO:0000256" key="3">
    <source>
        <dbReference type="ARBA" id="ARBA00022827"/>
    </source>
</evidence>
<protein>
    <recommendedName>
        <fullName evidence="5">FAD-binding PCMH-type domain-containing protein</fullName>
    </recommendedName>
</protein>
<evidence type="ECO:0000313" key="7">
    <source>
        <dbReference type="Proteomes" id="UP001583177"/>
    </source>
</evidence>
<dbReference type="InterPro" id="IPR016166">
    <property type="entry name" value="FAD-bd_PCMH"/>
</dbReference>
<dbReference type="InterPro" id="IPR006093">
    <property type="entry name" value="Oxy_OxRdtase_FAD_BS"/>
</dbReference>
<keyword evidence="7" id="KW-1185">Reference proteome</keyword>
<dbReference type="EMBL" id="JAWRVE010000075">
    <property type="protein sequence ID" value="KAL1863015.1"/>
    <property type="molecule type" value="Genomic_DNA"/>
</dbReference>
<dbReference type="InterPro" id="IPR016167">
    <property type="entry name" value="FAD-bd_PCMH_sub1"/>
</dbReference>
<dbReference type="PROSITE" id="PS00862">
    <property type="entry name" value="OX2_COVAL_FAD"/>
    <property type="match status" value="1"/>
</dbReference>
<dbReference type="InterPro" id="IPR050416">
    <property type="entry name" value="FAD-linked_Oxidoreductase"/>
</dbReference>
<comment type="similarity">
    <text evidence="1">Belongs to the oxygen-dependent FAD-linked oxidoreductase family.</text>
</comment>
<reference evidence="6 7" key="1">
    <citation type="journal article" date="2024" name="IMA Fungus">
        <title>IMA Genome - F19 : A genome assembly and annotation guide to empower mycologists, including annotated draft genome sequences of Ceratocystis pirilliformis, Diaporthe australafricana, Fusarium ophioides, Paecilomyces lecythidis, and Sporothrix stenoceras.</title>
        <authorList>
            <person name="Aylward J."/>
            <person name="Wilson A.M."/>
            <person name="Visagie C.M."/>
            <person name="Spraker J."/>
            <person name="Barnes I."/>
            <person name="Buitendag C."/>
            <person name="Ceriani C."/>
            <person name="Del Mar Angel L."/>
            <person name="du Plessis D."/>
            <person name="Fuchs T."/>
            <person name="Gasser K."/>
            <person name="Kramer D."/>
            <person name="Li W."/>
            <person name="Munsamy K."/>
            <person name="Piso A."/>
            <person name="Price J.L."/>
            <person name="Sonnekus B."/>
            <person name="Thomas C."/>
            <person name="van der Nest A."/>
            <person name="van Dijk A."/>
            <person name="van Heerden A."/>
            <person name="van Vuuren N."/>
            <person name="Yilmaz N."/>
            <person name="Duong T.A."/>
            <person name="van der Merwe N.A."/>
            <person name="Wingfield M.J."/>
            <person name="Wingfield B.D."/>
        </authorList>
    </citation>
    <scope>NUCLEOTIDE SEQUENCE [LARGE SCALE GENOMIC DNA]</scope>
    <source>
        <strain evidence="6 7">CMW 18300</strain>
    </source>
</reference>
<dbReference type="Proteomes" id="UP001583177">
    <property type="component" value="Unassembled WGS sequence"/>
</dbReference>
<dbReference type="Gene3D" id="3.30.465.10">
    <property type="match status" value="1"/>
</dbReference>